<proteinExistence type="predicted"/>
<feature type="transmembrane region" description="Helical" evidence="2">
    <location>
        <begin position="405"/>
        <end position="425"/>
    </location>
</feature>
<accession>A0A1G9RVY0</accession>
<reference evidence="3 4" key="1">
    <citation type="submission" date="2016-10" db="EMBL/GenBank/DDBJ databases">
        <authorList>
            <person name="de Groot N.N."/>
        </authorList>
    </citation>
    <scope>NUCLEOTIDE SEQUENCE [LARGE SCALE GENOMIC DNA]</scope>
    <source>
        <strain evidence="3 4">DSM 14789</strain>
    </source>
</reference>
<feature type="region of interest" description="Disordered" evidence="1">
    <location>
        <begin position="1"/>
        <end position="33"/>
    </location>
</feature>
<feature type="transmembrane region" description="Helical" evidence="2">
    <location>
        <begin position="191"/>
        <end position="209"/>
    </location>
</feature>
<protein>
    <submittedName>
        <fullName evidence="3">Uncharacterized iron-regulated membrane protein</fullName>
    </submittedName>
</protein>
<sequence length="500" mass="54059">MNHSRSERIPVSDNNASRNSSSTAPPGSPGATTAPPVGSLLKALLIRLHFYIGLFIGPFILFAALSGSLYALSPHLEQWLYHDQLYTPQRGPAQPLAEQIAVAQRVIGDDAQLSAVRPAPEPGMTTRVMYSAPTLGPSESRAIFVDPVTLEVRGDLVVYGTSGALPLRSWIDHLHRSLLLGDLGRHYSELAASWLWVAALAGLAIWWFGPRRARRQAARNAAVKASPSQRRARLRWRHSTLGLCLLIGMLFFSATGLTWSQWAGGNIGVLRAAWGWSTPSVSTQLDPSAKSDMSGHQHHAMASMDTQPHVSFALADFDAVLAAARAAGLDAGRIEIQPATSASAAWKVKEIDRRWPTQVDEVAIDVRDMGVVDRVRFAEYPLAAKLTRWGIDAHMGVLFGLPNQLVLVTFAVGICVMVIWGYMMWWRRRPRFPTTAGSDGTLSAIAARLPVSVNLGILLVALALGLALPVMGVSLAAFLLIDVIRGKHAARRANAAVKGA</sequence>
<evidence type="ECO:0000256" key="1">
    <source>
        <dbReference type="SAM" id="MobiDB-lite"/>
    </source>
</evidence>
<feature type="compositionally biased region" description="Basic and acidic residues" evidence="1">
    <location>
        <begin position="1"/>
        <end position="10"/>
    </location>
</feature>
<dbReference type="Pfam" id="PF03929">
    <property type="entry name" value="PepSY_TM"/>
    <property type="match status" value="1"/>
</dbReference>
<keyword evidence="4" id="KW-1185">Reference proteome</keyword>
<feature type="transmembrane region" description="Helical" evidence="2">
    <location>
        <begin position="50"/>
        <end position="72"/>
    </location>
</feature>
<dbReference type="InterPro" id="IPR005625">
    <property type="entry name" value="PepSY-ass_TM"/>
</dbReference>
<evidence type="ECO:0000256" key="2">
    <source>
        <dbReference type="SAM" id="Phobius"/>
    </source>
</evidence>
<dbReference type="PANTHER" id="PTHR34219:SF1">
    <property type="entry name" value="PEPSY DOMAIN-CONTAINING PROTEIN"/>
    <property type="match status" value="1"/>
</dbReference>
<keyword evidence="2" id="KW-1133">Transmembrane helix</keyword>
<dbReference type="OrthoDB" id="9791166at2"/>
<dbReference type="AlphaFoldDB" id="A0A1G9RVY0"/>
<evidence type="ECO:0000313" key="3">
    <source>
        <dbReference type="EMBL" id="SDM27314.1"/>
    </source>
</evidence>
<feature type="transmembrane region" description="Helical" evidence="2">
    <location>
        <begin position="240"/>
        <end position="262"/>
    </location>
</feature>
<keyword evidence="2" id="KW-0472">Membrane</keyword>
<gene>
    <name evidence="3" type="ORF">SAMN05661010_03809</name>
</gene>
<organism evidence="3 4">
    <name type="scientific">Modicisalibacter muralis</name>
    <dbReference type="NCBI Taxonomy" id="119000"/>
    <lineage>
        <taxon>Bacteria</taxon>
        <taxon>Pseudomonadati</taxon>
        <taxon>Pseudomonadota</taxon>
        <taxon>Gammaproteobacteria</taxon>
        <taxon>Oceanospirillales</taxon>
        <taxon>Halomonadaceae</taxon>
        <taxon>Modicisalibacter</taxon>
    </lineage>
</organism>
<dbReference type="STRING" id="119000.SAMN05661010_03809"/>
<dbReference type="PANTHER" id="PTHR34219">
    <property type="entry name" value="IRON-REGULATED INNER MEMBRANE PROTEIN-RELATED"/>
    <property type="match status" value="1"/>
</dbReference>
<dbReference type="EMBL" id="FNGI01000017">
    <property type="protein sequence ID" value="SDM27314.1"/>
    <property type="molecule type" value="Genomic_DNA"/>
</dbReference>
<feature type="compositionally biased region" description="Low complexity" evidence="1">
    <location>
        <begin position="20"/>
        <end position="33"/>
    </location>
</feature>
<keyword evidence="2" id="KW-0812">Transmembrane</keyword>
<evidence type="ECO:0000313" key="4">
    <source>
        <dbReference type="Proteomes" id="UP000198654"/>
    </source>
</evidence>
<feature type="transmembrane region" description="Helical" evidence="2">
    <location>
        <begin position="457"/>
        <end position="481"/>
    </location>
</feature>
<dbReference type="Proteomes" id="UP000198654">
    <property type="component" value="Unassembled WGS sequence"/>
</dbReference>
<name>A0A1G9RVY0_9GAMM</name>